<evidence type="ECO:0000259" key="2">
    <source>
        <dbReference type="Pfam" id="PF01757"/>
    </source>
</evidence>
<dbReference type="OrthoDB" id="1437315at2"/>
<feature type="transmembrane region" description="Helical" evidence="1">
    <location>
        <begin position="144"/>
        <end position="174"/>
    </location>
</feature>
<keyword evidence="1" id="KW-0812">Transmembrane</keyword>
<feature type="transmembrane region" description="Helical" evidence="1">
    <location>
        <begin position="258"/>
        <end position="277"/>
    </location>
</feature>
<feature type="transmembrane region" description="Helical" evidence="1">
    <location>
        <begin position="31"/>
        <end position="54"/>
    </location>
</feature>
<dbReference type="AlphaFoldDB" id="A0A5C8K5J6"/>
<reference evidence="3 4" key="1">
    <citation type="submission" date="2019-08" db="EMBL/GenBank/DDBJ databases">
        <authorList>
            <person name="Shi S."/>
        </authorList>
    </citation>
    <scope>NUCLEOTIDE SEQUENCE [LARGE SCALE GENOMIC DNA]</scope>
    <source>
        <strain evidence="3 4">GY10130</strain>
    </source>
</reference>
<evidence type="ECO:0000313" key="4">
    <source>
        <dbReference type="Proteomes" id="UP000321926"/>
    </source>
</evidence>
<gene>
    <name evidence="3" type="ORF">FVR03_13140</name>
</gene>
<feature type="transmembrane region" description="Helical" evidence="1">
    <location>
        <begin position="186"/>
        <end position="202"/>
    </location>
</feature>
<dbReference type="InterPro" id="IPR002656">
    <property type="entry name" value="Acyl_transf_3_dom"/>
</dbReference>
<proteinExistence type="predicted"/>
<keyword evidence="4" id="KW-1185">Reference proteome</keyword>
<sequence length="292" mass="34067">MNYSLELIRFVAVVLITFTHTKHNFTKGSIYYILEVLPTYGTLVLSVTSGYLYWNHSRHKTHLFQKKIRNLLIPFFIANFSVLLPVLIAHFIGLNILTRLSYDHKLITDGIFALNNAPINPPTYFIRDLFIVFSIIELLLRKNLWMLALLIPLAVFGKLMLRYDIFFLFFAGAVYAHFQTRLNKKLLLVFVFFVIVVTFNIFSGYNKYFIALFFFILLLDLPANFFNVGGYTYLLHLYHAPIMIVLLPFLNATIENEYFKVTIQVVLSLLLTYLLYLTTRKNVKFQIISGGR</sequence>
<evidence type="ECO:0000313" key="3">
    <source>
        <dbReference type="EMBL" id="TXK44894.1"/>
    </source>
</evidence>
<keyword evidence="1" id="KW-1133">Transmembrane helix</keyword>
<feature type="transmembrane region" description="Helical" evidence="1">
    <location>
        <begin position="233"/>
        <end position="252"/>
    </location>
</feature>
<keyword evidence="1" id="KW-0472">Membrane</keyword>
<feature type="transmembrane region" description="Helical" evidence="1">
    <location>
        <begin position="208"/>
        <end position="226"/>
    </location>
</feature>
<organism evidence="3 4">
    <name type="scientific">Pontibacter qinzhouensis</name>
    <dbReference type="NCBI Taxonomy" id="2603253"/>
    <lineage>
        <taxon>Bacteria</taxon>
        <taxon>Pseudomonadati</taxon>
        <taxon>Bacteroidota</taxon>
        <taxon>Cytophagia</taxon>
        <taxon>Cytophagales</taxon>
        <taxon>Hymenobacteraceae</taxon>
        <taxon>Pontibacter</taxon>
    </lineage>
</organism>
<dbReference type="RefSeq" id="WP_147922212.1">
    <property type="nucleotide sequence ID" value="NZ_VRTY01000046.1"/>
</dbReference>
<dbReference type="Proteomes" id="UP000321926">
    <property type="component" value="Unassembled WGS sequence"/>
</dbReference>
<feature type="domain" description="Acyltransferase 3" evidence="2">
    <location>
        <begin position="2"/>
        <end position="275"/>
    </location>
</feature>
<name>A0A5C8K5J6_9BACT</name>
<feature type="transmembrane region" description="Helical" evidence="1">
    <location>
        <begin position="75"/>
        <end position="97"/>
    </location>
</feature>
<evidence type="ECO:0000256" key="1">
    <source>
        <dbReference type="SAM" id="Phobius"/>
    </source>
</evidence>
<dbReference type="EMBL" id="VRTY01000046">
    <property type="protein sequence ID" value="TXK44894.1"/>
    <property type="molecule type" value="Genomic_DNA"/>
</dbReference>
<dbReference type="GO" id="GO:0016747">
    <property type="term" value="F:acyltransferase activity, transferring groups other than amino-acyl groups"/>
    <property type="evidence" value="ECO:0007669"/>
    <property type="project" value="InterPro"/>
</dbReference>
<accession>A0A5C8K5J6</accession>
<comment type="caution">
    <text evidence="3">The sequence shown here is derived from an EMBL/GenBank/DDBJ whole genome shotgun (WGS) entry which is preliminary data.</text>
</comment>
<dbReference type="Pfam" id="PF01757">
    <property type="entry name" value="Acyl_transf_3"/>
    <property type="match status" value="1"/>
</dbReference>
<protein>
    <recommendedName>
        <fullName evidence="2">Acyltransferase 3 domain-containing protein</fullName>
    </recommendedName>
</protein>